<sequence>MNKLVVVGICGTLLGGCVSGMTNSYLSPQVPQRVLIPQEVVDMMGPPQILQVGMGQTVEGRANHFYEFKGKPGDQVTLVVRSKGTDASLYLYGDANDYRRNMEPMAFVGSIGGISGVVDPDGPNAHLLVTLPADPDGSYVAVVGPQDQADYSLTVLPGLVPQRELMALPTPIYGNEGQFMSPFTEDNTVTAWVEKGLQAEVASNVGTALGSLAAMSNSDNIMLSVFGGAVGSIAGREVMLRAIGGWDFIKDNSDLSFNSLEEMAKYMAYENSSHPQYAQVLNATYGIYPELRPVMQKVQMEKDSLTRLYPNSFITVAQQ</sequence>
<dbReference type="AlphaFoldDB" id="A0A1I6AMH0"/>
<accession>A0A1I6AMH0</accession>
<dbReference type="PROSITE" id="PS51257">
    <property type="entry name" value="PROKAR_LIPOPROTEIN"/>
    <property type="match status" value="1"/>
</dbReference>
<evidence type="ECO:0000313" key="1">
    <source>
        <dbReference type="EMBL" id="SFQ69757.1"/>
    </source>
</evidence>
<name>A0A1I6AMH0_9GAMM</name>
<dbReference type="OrthoDB" id="8480301at2"/>
<proteinExistence type="predicted"/>
<dbReference type="STRING" id="1002526.SAMN05216578_102228"/>
<gene>
    <name evidence="1" type="ORF">SAMN05216578_102228</name>
</gene>
<dbReference type="EMBL" id="FOYD01000002">
    <property type="protein sequence ID" value="SFQ69757.1"/>
    <property type="molecule type" value="Genomic_DNA"/>
</dbReference>
<dbReference type="Gene3D" id="2.60.120.380">
    <property type="match status" value="1"/>
</dbReference>
<protein>
    <submittedName>
        <fullName evidence="1">Uncharacterized protein</fullName>
    </submittedName>
</protein>
<dbReference type="RefSeq" id="WP_090537302.1">
    <property type="nucleotide sequence ID" value="NZ_FOYD01000002.1"/>
</dbReference>
<dbReference type="Proteomes" id="UP000242815">
    <property type="component" value="Unassembled WGS sequence"/>
</dbReference>
<evidence type="ECO:0000313" key="2">
    <source>
        <dbReference type="Proteomes" id="UP000242815"/>
    </source>
</evidence>
<reference evidence="1 2" key="1">
    <citation type="submission" date="2016-10" db="EMBL/GenBank/DDBJ databases">
        <authorList>
            <person name="de Groot N.N."/>
        </authorList>
    </citation>
    <scope>NUCLEOTIDE SEQUENCE [LARGE SCALE GENOMIC DNA]</scope>
    <source>
        <strain evidence="1 2">JCM 18415</strain>
    </source>
</reference>
<organism evidence="1 2">
    <name type="scientific">Halopseudomonas formosensis</name>
    <dbReference type="NCBI Taxonomy" id="1002526"/>
    <lineage>
        <taxon>Bacteria</taxon>
        <taxon>Pseudomonadati</taxon>
        <taxon>Pseudomonadota</taxon>
        <taxon>Gammaproteobacteria</taxon>
        <taxon>Pseudomonadales</taxon>
        <taxon>Pseudomonadaceae</taxon>
        <taxon>Halopseudomonas</taxon>
    </lineage>
</organism>